<reference evidence="2 3" key="1">
    <citation type="submission" date="2018-09" db="EMBL/GenBank/DDBJ databases">
        <authorList>
            <person name="Tagini F."/>
        </authorList>
    </citation>
    <scope>NUCLEOTIDE SEQUENCE [LARGE SCALE GENOMIC DNA]</scope>
    <source>
        <strain evidence="2 3">MK136</strain>
    </source>
</reference>
<evidence type="ECO:0000313" key="2">
    <source>
        <dbReference type="EMBL" id="VBA41223.1"/>
    </source>
</evidence>
<evidence type="ECO:0008006" key="4">
    <source>
        <dbReference type="Google" id="ProtNLM"/>
    </source>
</evidence>
<evidence type="ECO:0000256" key="1">
    <source>
        <dbReference type="SAM" id="MobiDB-lite"/>
    </source>
</evidence>
<name>A0A498Q917_9MYCO</name>
<evidence type="ECO:0000313" key="3">
    <source>
        <dbReference type="Proteomes" id="UP000273307"/>
    </source>
</evidence>
<dbReference type="InterPro" id="IPR021352">
    <property type="entry name" value="DUF2971"/>
</dbReference>
<dbReference type="Pfam" id="PF11185">
    <property type="entry name" value="DUF2971"/>
    <property type="match status" value="1"/>
</dbReference>
<organism evidence="2 3">
    <name type="scientific">Mycobacterium attenuatum</name>
    <dbReference type="NCBI Taxonomy" id="2341086"/>
    <lineage>
        <taxon>Bacteria</taxon>
        <taxon>Bacillati</taxon>
        <taxon>Actinomycetota</taxon>
        <taxon>Actinomycetes</taxon>
        <taxon>Mycobacteriales</taxon>
        <taxon>Mycobacteriaceae</taxon>
        <taxon>Mycobacterium</taxon>
    </lineage>
</organism>
<accession>A0A498Q917</accession>
<protein>
    <recommendedName>
        <fullName evidence="4">DUF2971 domain-containing protein</fullName>
    </recommendedName>
</protein>
<proteinExistence type="predicted"/>
<sequence>MQVSLSPSPPRASLGDVSDDAAASGSAEQVTDWPVRESDGSVYHYTDIKGLKGILDSGQIWGTHVAYLNDSQEFSYGVEAICAMIAKYGQDVKSSAHAEPEVKSSAILGVCKNVLRAQELIADDFGPFVACFSMFGDDLSQWRGYANGGYAIEFDSQILKDSVKQTTLPTELPISESAPVPELHPVEYLPERQSAQVARLVDDHIDELIHAVSDDPGAAIHPAQQRLVRRIIPLAASMKHKKFVGEAEQRLISHTSETFYSTSRIGLIPRVRFAFDRSAVKGVFVGPSEHCDAKTLSLCRYLRRWYPKAEVIRSNVPYRDI</sequence>
<dbReference type="Proteomes" id="UP000273307">
    <property type="component" value="Unassembled WGS sequence"/>
</dbReference>
<feature type="region of interest" description="Disordered" evidence="1">
    <location>
        <begin position="1"/>
        <end position="31"/>
    </location>
</feature>
<dbReference type="OrthoDB" id="1095921at2"/>
<keyword evidence="3" id="KW-1185">Reference proteome</keyword>
<feature type="compositionally biased region" description="Low complexity" evidence="1">
    <location>
        <begin position="12"/>
        <end position="27"/>
    </location>
</feature>
<dbReference type="AlphaFoldDB" id="A0A498Q917"/>
<gene>
    <name evidence="2" type="ORF">LAUMK136_03931</name>
</gene>
<dbReference type="EMBL" id="UPHP01000106">
    <property type="protein sequence ID" value="VBA41223.1"/>
    <property type="molecule type" value="Genomic_DNA"/>
</dbReference>